<name>A0A0B7N610_9FUNG</name>
<feature type="region of interest" description="Disordered" evidence="1">
    <location>
        <begin position="720"/>
        <end position="778"/>
    </location>
</feature>
<feature type="compositionally biased region" description="Basic and acidic residues" evidence="1">
    <location>
        <begin position="994"/>
        <end position="1006"/>
    </location>
</feature>
<evidence type="ECO:0000313" key="3">
    <source>
        <dbReference type="EMBL" id="CEP10464.1"/>
    </source>
</evidence>
<feature type="compositionally biased region" description="Basic and acidic residues" evidence="1">
    <location>
        <begin position="1019"/>
        <end position="1030"/>
    </location>
</feature>
<gene>
    <name evidence="3" type="primary">PARPA_04146.1 scaffold 11792</name>
</gene>
<feature type="compositionally biased region" description="Acidic residues" evidence="1">
    <location>
        <begin position="1104"/>
        <end position="1118"/>
    </location>
</feature>
<feature type="region of interest" description="Disordered" evidence="1">
    <location>
        <begin position="917"/>
        <end position="1120"/>
    </location>
</feature>
<evidence type="ECO:0000256" key="1">
    <source>
        <dbReference type="SAM" id="MobiDB-lite"/>
    </source>
</evidence>
<proteinExistence type="predicted"/>
<dbReference type="Pfam" id="PF21854">
    <property type="entry name" value="Treslin_N"/>
    <property type="match status" value="1"/>
</dbReference>
<dbReference type="OrthoDB" id="2144998at2759"/>
<feature type="compositionally biased region" description="Polar residues" evidence="1">
    <location>
        <begin position="933"/>
        <end position="950"/>
    </location>
</feature>
<feature type="compositionally biased region" description="Acidic residues" evidence="1">
    <location>
        <begin position="728"/>
        <end position="737"/>
    </location>
</feature>
<dbReference type="EMBL" id="LN724120">
    <property type="protein sequence ID" value="CEP10464.1"/>
    <property type="molecule type" value="Genomic_DNA"/>
</dbReference>
<feature type="compositionally biased region" description="Polar residues" evidence="1">
    <location>
        <begin position="1055"/>
        <end position="1070"/>
    </location>
</feature>
<feature type="compositionally biased region" description="Polar residues" evidence="1">
    <location>
        <begin position="865"/>
        <end position="878"/>
    </location>
</feature>
<dbReference type="STRING" id="35722.A0A0B7N610"/>
<protein>
    <recommendedName>
        <fullName evidence="2">Treslin N-terminal domain-containing protein</fullName>
    </recommendedName>
</protein>
<sequence length="1135" mass="129377">MAVPPTKIVFLIDEQSILTSKVQLDHLKISIMRILLFYRSQQQHVLWGYRFFSTQTRYAANSIRHFYTMDKHSFARIDNEYQKRNADRPDTAVIGTPIMRIKQVLKDVIGDFQWENTDLCTSDPAKNYIFLFTACPSNENELHRFFAGSADQEEQKEKLNEETRSTKSSIASHQIPQYFQEVKDKLAATLLQSYNERHISLNLIDTDFKCASSIPQTQIINQLIKQGFISWLAMFGGTYALYQTLIRKYDIYGHSFLSEFNNIFPLRRSAVVHTRIPAWKGPFKTQLGKSLGNFALHASVRSTHYQPSSLVFIREIRTVNVVHASQFSVSWLLKRTSQDADVDYKLTYQEGESFNEFNIILDELFATQSILIADLVPMIGFESKARKVCIEPYSRCSASLRFLNIDQLPSTLNLKNVMLDQDYPIATCMTSTKVQIKLPEAPLPATGRSCKLFAAVPNWMTKLYMDDETTVDEPSVEEQPVEIPAIEVNQSERSIQLPANVDMMGKTLKKIYLETLYTQKDFIETAILKINKCIAHLLKNDHSREEIISTIFDYTMPLADLEMKHQNEIPNAKNAPTNGNSSLEQTYQYQWWKYVKSKAHINPDFERMSCTALKLREAQLQAINYCFICKLITDPKQLEIYKRDPFEEARSFFSKVVVIFSMNEISDFLTGLDSEEGTGTAQKRDPCDLSDHAFAHVLGKRFHELSDLVAHFKESAGADDMASASSLDSEDDLDETDDQNRHQPSSPKRPLLQSRTASDTRIVKPYHPPQKVTVKPSQSLKLESKLAKSFLPQKITRSNSNTLDLFYKRMVNVTPSATTSRESHRGEATKESIEKMKRAAVHGRPTMKRAGSFTKSALSPRRPNRTASVLSQASQETGTVILRRDNSIPNPEITPRTSLNRYLGTNLFADYAEACLSPSSKTSPTTSRKETTYVQSEYPQAPKTPQGTSSRFRKIMMDRTPQRQSDEGDGSKDEFSVTLNGQENKPPYTPRTAARRERDRIDRSEVMHNPGRNLTSKFENIKKEEEKERNTLAIKRKRDIFDDDSDDDDQDNEQENINPSGATSRTTTPSRPVVKRSKTFDFDNFYNNAFDTPPVQFGGQLNGIDDDDDDDDSDDNDLDTMISATSRKGFVSSLK</sequence>
<dbReference type="Gene3D" id="1.20.58.2130">
    <property type="match status" value="1"/>
</dbReference>
<dbReference type="InterPro" id="IPR053919">
    <property type="entry name" value="Treslin_N"/>
</dbReference>
<reference evidence="3 4" key="1">
    <citation type="submission" date="2014-09" db="EMBL/GenBank/DDBJ databases">
        <authorList>
            <person name="Ellenberger Sabrina"/>
        </authorList>
    </citation>
    <scope>NUCLEOTIDE SEQUENCE [LARGE SCALE GENOMIC DNA]</scope>
    <source>
        <strain evidence="3 4">CBS 412.66</strain>
    </source>
</reference>
<feature type="compositionally biased region" description="Low complexity" evidence="1">
    <location>
        <begin position="917"/>
        <end position="926"/>
    </location>
</feature>
<dbReference type="AlphaFoldDB" id="A0A0B7N610"/>
<dbReference type="Proteomes" id="UP000054107">
    <property type="component" value="Unassembled WGS sequence"/>
</dbReference>
<feature type="compositionally biased region" description="Acidic residues" evidence="1">
    <location>
        <begin position="1041"/>
        <end position="1054"/>
    </location>
</feature>
<feature type="compositionally biased region" description="Basic and acidic residues" evidence="1">
    <location>
        <begin position="955"/>
        <end position="975"/>
    </location>
</feature>
<accession>A0A0B7N610</accession>
<organism evidence="3 4">
    <name type="scientific">Parasitella parasitica</name>
    <dbReference type="NCBI Taxonomy" id="35722"/>
    <lineage>
        <taxon>Eukaryota</taxon>
        <taxon>Fungi</taxon>
        <taxon>Fungi incertae sedis</taxon>
        <taxon>Mucoromycota</taxon>
        <taxon>Mucoromycotina</taxon>
        <taxon>Mucoromycetes</taxon>
        <taxon>Mucorales</taxon>
        <taxon>Mucorineae</taxon>
        <taxon>Mucoraceae</taxon>
        <taxon>Parasitella</taxon>
    </lineage>
</organism>
<evidence type="ECO:0000259" key="2">
    <source>
        <dbReference type="Pfam" id="PF21854"/>
    </source>
</evidence>
<feature type="region of interest" description="Disordered" evidence="1">
    <location>
        <begin position="849"/>
        <end position="898"/>
    </location>
</feature>
<evidence type="ECO:0000313" key="4">
    <source>
        <dbReference type="Proteomes" id="UP000054107"/>
    </source>
</evidence>
<feature type="compositionally biased region" description="Low complexity" evidence="1">
    <location>
        <begin position="1082"/>
        <end position="1091"/>
    </location>
</feature>
<keyword evidence="4" id="KW-1185">Reference proteome</keyword>
<feature type="domain" description="Treslin N-terminal" evidence="2">
    <location>
        <begin position="7"/>
        <end position="126"/>
    </location>
</feature>